<evidence type="ECO:0000256" key="4">
    <source>
        <dbReference type="ARBA" id="ARBA00023125"/>
    </source>
</evidence>
<dbReference type="PROSITE" id="PS51755">
    <property type="entry name" value="OMPR_PHOB"/>
    <property type="match status" value="1"/>
</dbReference>
<evidence type="ECO:0000313" key="8">
    <source>
        <dbReference type="EMBL" id="MCM2675932.1"/>
    </source>
</evidence>
<feature type="DNA-binding region" description="OmpR/PhoB-type" evidence="6">
    <location>
        <begin position="49"/>
        <end position="148"/>
    </location>
</feature>
<protein>
    <submittedName>
        <fullName evidence="8">Response regulator transcription factor</fullName>
    </submittedName>
</protein>
<comment type="caution">
    <text evidence="8">The sequence shown here is derived from an EMBL/GenBank/DDBJ whole genome shotgun (WGS) entry which is preliminary data.</text>
</comment>
<evidence type="ECO:0000313" key="9">
    <source>
        <dbReference type="Proteomes" id="UP001203665"/>
    </source>
</evidence>
<organism evidence="8 9">
    <name type="scientific">Alkalicoccobacillus plakortidis</name>
    <dbReference type="NCBI Taxonomy" id="444060"/>
    <lineage>
        <taxon>Bacteria</taxon>
        <taxon>Bacillati</taxon>
        <taxon>Bacillota</taxon>
        <taxon>Bacilli</taxon>
        <taxon>Bacillales</taxon>
        <taxon>Bacillaceae</taxon>
        <taxon>Alkalicoccobacillus</taxon>
    </lineage>
</organism>
<sequence>MIEDHTCTRQEIFETGANDYFQLPIDYEELLLRIKAHLFHYKNVRNQRTFVIQFEGLSINLVTQEVFHKGNYIELSSQEFKLLSYLAHRPNEVYSADQLFEDIWGENSHKDSRTVLVHISNIRKKLATDHGYPPYIQTIRGVGYTLHDYYL</sequence>
<dbReference type="CDD" id="cd00383">
    <property type="entry name" value="trans_reg_C"/>
    <property type="match status" value="1"/>
</dbReference>
<accession>A0ABT0XJ54</accession>
<dbReference type="Pfam" id="PF00486">
    <property type="entry name" value="Trans_reg_C"/>
    <property type="match status" value="1"/>
</dbReference>
<proteinExistence type="predicted"/>
<dbReference type="InterPro" id="IPR016032">
    <property type="entry name" value="Sig_transdc_resp-reg_C-effctor"/>
</dbReference>
<evidence type="ECO:0000256" key="6">
    <source>
        <dbReference type="PROSITE-ProRule" id="PRU01091"/>
    </source>
</evidence>
<dbReference type="Proteomes" id="UP001203665">
    <property type="component" value="Unassembled WGS sequence"/>
</dbReference>
<evidence type="ECO:0000256" key="3">
    <source>
        <dbReference type="ARBA" id="ARBA00023015"/>
    </source>
</evidence>
<dbReference type="SUPFAM" id="SSF46894">
    <property type="entry name" value="C-terminal effector domain of the bipartite response regulators"/>
    <property type="match status" value="1"/>
</dbReference>
<dbReference type="Gene3D" id="6.10.250.690">
    <property type="match status" value="1"/>
</dbReference>
<gene>
    <name evidence="8" type="ORF">NDM98_10790</name>
</gene>
<dbReference type="PANTHER" id="PTHR48111:SF1">
    <property type="entry name" value="TWO-COMPONENT RESPONSE REGULATOR ORR33"/>
    <property type="match status" value="1"/>
</dbReference>
<keyword evidence="3" id="KW-0805">Transcription regulation</keyword>
<dbReference type="InterPro" id="IPR011006">
    <property type="entry name" value="CheY-like_superfamily"/>
</dbReference>
<dbReference type="PANTHER" id="PTHR48111">
    <property type="entry name" value="REGULATOR OF RPOS"/>
    <property type="match status" value="1"/>
</dbReference>
<dbReference type="InterPro" id="IPR001867">
    <property type="entry name" value="OmpR/PhoB-type_DNA-bd"/>
</dbReference>
<dbReference type="InterPro" id="IPR039420">
    <property type="entry name" value="WalR-like"/>
</dbReference>
<evidence type="ECO:0000256" key="1">
    <source>
        <dbReference type="ARBA" id="ARBA00022553"/>
    </source>
</evidence>
<dbReference type="SMART" id="SM00862">
    <property type="entry name" value="Trans_reg_C"/>
    <property type="match status" value="1"/>
</dbReference>
<feature type="domain" description="OmpR/PhoB-type" evidence="7">
    <location>
        <begin position="49"/>
        <end position="148"/>
    </location>
</feature>
<keyword evidence="4 6" id="KW-0238">DNA-binding</keyword>
<keyword evidence="5" id="KW-0804">Transcription</keyword>
<dbReference type="SUPFAM" id="SSF52172">
    <property type="entry name" value="CheY-like"/>
    <property type="match status" value="1"/>
</dbReference>
<reference evidence="8" key="1">
    <citation type="submission" date="2022-06" db="EMBL/GenBank/DDBJ databases">
        <title>Alkalicoccobacillus porphyridii sp. nov., isolated from a marine red alga, Porphyridium purpureum and reclassification of Shouchella plakortidis and Shouchella gibsonii as Alkalicoccobacillus plakortidis comb. nov. and Alkalicoccobacillus gibsonii comb. nov.</title>
        <authorList>
            <person name="Kim K.H."/>
            <person name="Lee J.K."/>
            <person name="Han D.M."/>
            <person name="Baek J.H."/>
            <person name="Jeon C.O."/>
        </authorList>
    </citation>
    <scope>NUCLEOTIDE SEQUENCE</scope>
    <source>
        <strain evidence="8">DSM 19153</strain>
    </source>
</reference>
<dbReference type="Gene3D" id="1.10.10.10">
    <property type="entry name" value="Winged helix-like DNA-binding domain superfamily/Winged helix DNA-binding domain"/>
    <property type="match status" value="1"/>
</dbReference>
<evidence type="ECO:0000256" key="5">
    <source>
        <dbReference type="ARBA" id="ARBA00023163"/>
    </source>
</evidence>
<evidence type="ECO:0000256" key="2">
    <source>
        <dbReference type="ARBA" id="ARBA00023012"/>
    </source>
</evidence>
<keyword evidence="2" id="KW-0902">Two-component regulatory system</keyword>
<keyword evidence="9" id="KW-1185">Reference proteome</keyword>
<dbReference type="InterPro" id="IPR036388">
    <property type="entry name" value="WH-like_DNA-bd_sf"/>
</dbReference>
<keyword evidence="1" id="KW-0597">Phosphoprotein</keyword>
<dbReference type="EMBL" id="JAMQJY010000001">
    <property type="protein sequence ID" value="MCM2675932.1"/>
    <property type="molecule type" value="Genomic_DNA"/>
</dbReference>
<name>A0ABT0XJ54_9BACI</name>
<evidence type="ECO:0000259" key="7">
    <source>
        <dbReference type="PROSITE" id="PS51755"/>
    </source>
</evidence>
<dbReference type="RefSeq" id="WP_251607354.1">
    <property type="nucleotide sequence ID" value="NZ_JAMQJY010000001.1"/>
</dbReference>